<organism evidence="10">
    <name type="scientific">uncultured bacterium fosmid pJB69A5</name>
    <dbReference type="NCBI Taxonomy" id="1478067"/>
    <lineage>
        <taxon>Bacteria</taxon>
        <taxon>environmental samples</taxon>
    </lineage>
</organism>
<proteinExistence type="inferred from homology"/>
<sequence>MTTLYLIQKEFKQILRNWLLPVVFVILPLALINGVPRIASQEVKGLHFCVVDNVHTPTTERLIREIDASQYIDLAAYCTTYDEAMKFIDSGEADIIVEFRGSLREPQGKLGSPTIPDIMLYANATNGMKGGMASMYIQQIIQSSKVSEVHLRQSNCKYINNPLLDYKLYMVPALIGMVLVLIVGFLPALNIVSEKEKGTIEQINVTPIRKWEFIVSKIVPYIIIGLFMVLEALLVARGVFGFWPQGSLVLVFVFVFVFCLLISSFGLIVSNYSNTLSQAALTMFFFLVVFLLMSGLLTPIQSMPDWAQKITLVNPLRYFCEAMRGIYIKGATITDLLTQFSVLILYSTFTWTWAIISYRKNG</sequence>
<keyword evidence="3" id="KW-0813">Transport</keyword>
<feature type="transmembrane region" description="Helical" evidence="8">
    <location>
        <begin position="336"/>
        <end position="356"/>
    </location>
</feature>
<evidence type="ECO:0000259" key="9">
    <source>
        <dbReference type="PROSITE" id="PS51012"/>
    </source>
</evidence>
<dbReference type="PROSITE" id="PS51012">
    <property type="entry name" value="ABC_TM2"/>
    <property type="match status" value="1"/>
</dbReference>
<feature type="transmembrane region" description="Helical" evidence="8">
    <location>
        <begin position="18"/>
        <end position="36"/>
    </location>
</feature>
<evidence type="ECO:0000256" key="4">
    <source>
        <dbReference type="ARBA" id="ARBA00022475"/>
    </source>
</evidence>
<feature type="transmembrane region" description="Helical" evidence="8">
    <location>
        <begin position="213"/>
        <end position="236"/>
    </location>
</feature>
<evidence type="ECO:0000256" key="2">
    <source>
        <dbReference type="ARBA" id="ARBA00007783"/>
    </source>
</evidence>
<feature type="transmembrane region" description="Helical" evidence="8">
    <location>
        <begin position="248"/>
        <end position="269"/>
    </location>
</feature>
<reference evidence="10" key="1">
    <citation type="submission" date="2013-08" db="EMBL/GenBank/DDBJ databases">
        <title>Comparison of modified E. coli strains.</title>
        <authorList>
            <person name="Juergensen J."/>
            <person name="Bonge A."/>
            <person name="Streit W.R."/>
        </authorList>
    </citation>
    <scope>NUCLEOTIDE SEQUENCE</scope>
</reference>
<dbReference type="GO" id="GO:0140359">
    <property type="term" value="F:ABC-type transporter activity"/>
    <property type="evidence" value="ECO:0007669"/>
    <property type="project" value="InterPro"/>
</dbReference>
<feature type="transmembrane region" description="Helical" evidence="8">
    <location>
        <begin position="281"/>
        <end position="300"/>
    </location>
</feature>
<keyword evidence="5 8" id="KW-0812">Transmembrane</keyword>
<dbReference type="AlphaFoldDB" id="A0A0H3U9R6"/>
<evidence type="ECO:0000256" key="1">
    <source>
        <dbReference type="ARBA" id="ARBA00004651"/>
    </source>
</evidence>
<evidence type="ECO:0000256" key="3">
    <source>
        <dbReference type="ARBA" id="ARBA00022448"/>
    </source>
</evidence>
<comment type="subcellular location">
    <subcellularLocation>
        <location evidence="1">Cell membrane</location>
        <topology evidence="1">Multi-pass membrane protein</topology>
    </subcellularLocation>
</comment>
<dbReference type="EMBL" id="KF540239">
    <property type="protein sequence ID" value="AIF26593.1"/>
    <property type="molecule type" value="Genomic_DNA"/>
</dbReference>
<evidence type="ECO:0000256" key="6">
    <source>
        <dbReference type="ARBA" id="ARBA00022989"/>
    </source>
</evidence>
<keyword evidence="4" id="KW-1003">Cell membrane</keyword>
<keyword evidence="7 8" id="KW-0472">Membrane</keyword>
<protein>
    <recommendedName>
        <fullName evidence="9">ABC transmembrane type-2 domain-containing protein</fullName>
    </recommendedName>
</protein>
<comment type="similarity">
    <text evidence="2">Belongs to the ABC-2 integral membrane protein family.</text>
</comment>
<evidence type="ECO:0000313" key="10">
    <source>
        <dbReference type="EMBL" id="AIF26593.1"/>
    </source>
</evidence>
<evidence type="ECO:0000256" key="5">
    <source>
        <dbReference type="ARBA" id="ARBA00022692"/>
    </source>
</evidence>
<accession>A0A0H3U9R6</accession>
<name>A0A0H3U9R6_9BACT</name>
<dbReference type="GO" id="GO:0005886">
    <property type="term" value="C:plasma membrane"/>
    <property type="evidence" value="ECO:0007669"/>
    <property type="project" value="UniProtKB-SubCell"/>
</dbReference>
<dbReference type="InterPro" id="IPR047817">
    <property type="entry name" value="ABC2_TM_bact-type"/>
</dbReference>
<feature type="transmembrane region" description="Helical" evidence="8">
    <location>
        <begin position="169"/>
        <end position="192"/>
    </location>
</feature>
<keyword evidence="6 8" id="KW-1133">Transmembrane helix</keyword>
<dbReference type="InterPro" id="IPR051449">
    <property type="entry name" value="ABC-2_transporter_component"/>
</dbReference>
<evidence type="ECO:0000256" key="7">
    <source>
        <dbReference type="ARBA" id="ARBA00023136"/>
    </source>
</evidence>
<dbReference type="PANTHER" id="PTHR30294">
    <property type="entry name" value="MEMBRANE COMPONENT OF ABC TRANSPORTER YHHJ-RELATED"/>
    <property type="match status" value="1"/>
</dbReference>
<evidence type="ECO:0000256" key="8">
    <source>
        <dbReference type="SAM" id="Phobius"/>
    </source>
</evidence>
<dbReference type="Pfam" id="PF12698">
    <property type="entry name" value="ABC2_membrane_3"/>
    <property type="match status" value="1"/>
</dbReference>
<feature type="domain" description="ABC transmembrane type-2" evidence="9">
    <location>
        <begin position="130"/>
        <end position="361"/>
    </location>
</feature>
<dbReference type="PANTHER" id="PTHR30294:SF29">
    <property type="entry name" value="MULTIDRUG ABC TRANSPORTER PERMEASE YBHS-RELATED"/>
    <property type="match status" value="1"/>
</dbReference>
<dbReference type="InterPro" id="IPR013525">
    <property type="entry name" value="ABC2_TM"/>
</dbReference>